<evidence type="ECO:0000256" key="4">
    <source>
        <dbReference type="ARBA" id="ARBA00023274"/>
    </source>
</evidence>
<proteinExistence type="inferred from homology"/>
<comment type="function">
    <text evidence="1 6">Forms part of the ribosomal stalk, playing a central role in the interaction of the ribosome with GTP-bound translation factors.</text>
</comment>
<reference evidence="7 8" key="1">
    <citation type="journal article" date="2011" name="J. Bacteriol.">
        <title>Genome sequence of the mercury-methylating and pleomorphic Desulfovibrio africanus Strain Walvis Bay.</title>
        <authorList>
            <person name="Brown S.D."/>
            <person name="Wall J.D."/>
            <person name="Kucken A.M."/>
            <person name="Gilmour C.C."/>
            <person name="Podar M."/>
            <person name="Brandt C.C."/>
            <person name="Teshima H."/>
            <person name="Detter J.C."/>
            <person name="Han C.S."/>
            <person name="Land M.L."/>
            <person name="Lucas S."/>
            <person name="Han J."/>
            <person name="Pennacchio L."/>
            <person name="Nolan M."/>
            <person name="Pitluck S."/>
            <person name="Woyke T."/>
            <person name="Goodwin L."/>
            <person name="Palumbo A.V."/>
            <person name="Elias D.A."/>
        </authorList>
    </citation>
    <scope>NUCLEOTIDE SEQUENCE [LARGE SCALE GENOMIC DNA]</scope>
    <source>
        <strain evidence="7 8">Walvis Bay</strain>
    </source>
</reference>
<evidence type="ECO:0000256" key="2">
    <source>
        <dbReference type="ARBA" id="ARBA00008889"/>
    </source>
</evidence>
<dbReference type="PANTHER" id="PTHR11560">
    <property type="entry name" value="39S RIBOSOMAL PROTEIN L10, MITOCHONDRIAL"/>
    <property type="match status" value="1"/>
</dbReference>
<evidence type="ECO:0000256" key="1">
    <source>
        <dbReference type="ARBA" id="ARBA00002633"/>
    </source>
</evidence>
<organism evidence="7 8">
    <name type="scientific">Desulfocurvibacter africanus subsp. africanus str. Walvis Bay</name>
    <dbReference type="NCBI Taxonomy" id="690850"/>
    <lineage>
        <taxon>Bacteria</taxon>
        <taxon>Pseudomonadati</taxon>
        <taxon>Thermodesulfobacteriota</taxon>
        <taxon>Desulfovibrionia</taxon>
        <taxon>Desulfovibrionales</taxon>
        <taxon>Desulfovibrionaceae</taxon>
        <taxon>Desulfocurvibacter</taxon>
    </lineage>
</organism>
<evidence type="ECO:0000256" key="6">
    <source>
        <dbReference type="HAMAP-Rule" id="MF_00362"/>
    </source>
</evidence>
<dbReference type="GO" id="GO:0070180">
    <property type="term" value="F:large ribosomal subunit rRNA binding"/>
    <property type="evidence" value="ECO:0007669"/>
    <property type="project" value="UniProtKB-UniRule"/>
</dbReference>
<keyword evidence="6" id="KW-0694">RNA-binding</keyword>
<dbReference type="SUPFAM" id="SSF160369">
    <property type="entry name" value="Ribosomal protein L10-like"/>
    <property type="match status" value="1"/>
</dbReference>
<dbReference type="Gene3D" id="6.10.250.290">
    <property type="match status" value="1"/>
</dbReference>
<dbReference type="InterPro" id="IPR001790">
    <property type="entry name" value="Ribosomal_uL10"/>
</dbReference>
<evidence type="ECO:0000256" key="3">
    <source>
        <dbReference type="ARBA" id="ARBA00022980"/>
    </source>
</evidence>
<evidence type="ECO:0000256" key="5">
    <source>
        <dbReference type="ARBA" id="ARBA00035202"/>
    </source>
</evidence>
<keyword evidence="4 6" id="KW-0687">Ribonucleoprotein</keyword>
<name>F3YTX6_DESAF</name>
<dbReference type="HAMAP" id="MF_00362">
    <property type="entry name" value="Ribosomal_uL10"/>
    <property type="match status" value="1"/>
</dbReference>
<keyword evidence="8" id="KW-1185">Reference proteome</keyword>
<dbReference type="HOGENOM" id="CLU_092227_0_0_7"/>
<dbReference type="InterPro" id="IPR047865">
    <property type="entry name" value="Ribosomal_uL10_bac_type"/>
</dbReference>
<dbReference type="STRING" id="690850.Desaf_0224"/>
<evidence type="ECO:0000313" key="7">
    <source>
        <dbReference type="EMBL" id="EGJ48582.1"/>
    </source>
</evidence>
<protein>
    <recommendedName>
        <fullName evidence="5 6">Large ribosomal subunit protein uL10</fullName>
    </recommendedName>
</protein>
<dbReference type="CDD" id="cd05797">
    <property type="entry name" value="Ribosomal_L10"/>
    <property type="match status" value="1"/>
</dbReference>
<comment type="subunit">
    <text evidence="6">Part of the ribosomal stalk of the 50S ribosomal subunit. The N-terminus interacts with L11 and the large rRNA to form the base of the stalk. The C-terminus forms an elongated spine to which L12 dimers bind in a sequential fashion forming a multimeric L10(L12)X complex.</text>
</comment>
<dbReference type="InterPro" id="IPR022973">
    <property type="entry name" value="Ribosomal_uL10_bac"/>
</dbReference>
<dbReference type="InterPro" id="IPR043141">
    <property type="entry name" value="Ribosomal_uL10-like_sf"/>
</dbReference>
<dbReference type="EMBL" id="CP003221">
    <property type="protein sequence ID" value="EGJ48582.1"/>
    <property type="molecule type" value="Genomic_DNA"/>
</dbReference>
<dbReference type="eggNOG" id="COG0244">
    <property type="taxonomic scope" value="Bacteria"/>
</dbReference>
<comment type="similarity">
    <text evidence="2 6">Belongs to the universal ribosomal protein uL10 family.</text>
</comment>
<dbReference type="AlphaFoldDB" id="F3YTX6"/>
<dbReference type="GO" id="GO:1990904">
    <property type="term" value="C:ribonucleoprotein complex"/>
    <property type="evidence" value="ECO:0007669"/>
    <property type="project" value="UniProtKB-KW"/>
</dbReference>
<dbReference type="Pfam" id="PF00466">
    <property type="entry name" value="Ribosomal_L10"/>
    <property type="match status" value="1"/>
</dbReference>
<dbReference type="GO" id="GO:0005840">
    <property type="term" value="C:ribosome"/>
    <property type="evidence" value="ECO:0007669"/>
    <property type="project" value="UniProtKB-KW"/>
</dbReference>
<accession>F3YTX6</accession>
<sequence>MNRSEKAQIIDQIKARADRASICVVTDFKGIKVEEITELRVKLRESGVDYAVVKNTLARIATSSGMHKPLGERLKENNAIAFGFDDPVVVAKTLVEYAKVNKKFSVRFASLEGKLLTEAQVQDLAKLPGKQQLLGMVLGTMNAVPTNFVSLLANVPRGLLNVLTALKDKKAEAA</sequence>
<dbReference type="RefSeq" id="WP_014258446.1">
    <property type="nucleotide sequence ID" value="NC_016629.1"/>
</dbReference>
<dbReference type="NCBIfam" id="NF000955">
    <property type="entry name" value="PRK00099.1-1"/>
    <property type="match status" value="1"/>
</dbReference>
<dbReference type="Gene3D" id="3.30.70.1730">
    <property type="match status" value="1"/>
</dbReference>
<keyword evidence="3 6" id="KW-0689">Ribosomal protein</keyword>
<dbReference type="KEGG" id="daf:Desaf_0224"/>
<evidence type="ECO:0000313" key="8">
    <source>
        <dbReference type="Proteomes" id="UP000007844"/>
    </source>
</evidence>
<dbReference type="Proteomes" id="UP000007844">
    <property type="component" value="Chromosome"/>
</dbReference>
<dbReference type="GO" id="GO:0006412">
    <property type="term" value="P:translation"/>
    <property type="evidence" value="ECO:0007669"/>
    <property type="project" value="UniProtKB-UniRule"/>
</dbReference>
<keyword evidence="6" id="KW-0699">rRNA-binding</keyword>
<gene>
    <name evidence="6" type="primary">rplJ</name>
    <name evidence="7" type="ORF">Desaf_0224</name>
</gene>